<dbReference type="Gene3D" id="3.40.50.80">
    <property type="entry name" value="Nucleotide-binding domain of ferredoxin-NADP reductase (FNR) module"/>
    <property type="match status" value="1"/>
</dbReference>
<keyword evidence="4" id="KW-1185">Reference proteome</keyword>
<name>A0A318IVM8_9BURK</name>
<dbReference type="InterPro" id="IPR017938">
    <property type="entry name" value="Riboflavin_synthase-like_b-brl"/>
</dbReference>
<dbReference type="Pfam" id="PF04954">
    <property type="entry name" value="SIP"/>
    <property type="match status" value="1"/>
</dbReference>
<dbReference type="SUPFAM" id="SSF63380">
    <property type="entry name" value="Riboflavin synthase domain-like"/>
    <property type="match status" value="1"/>
</dbReference>
<evidence type="ECO:0000313" key="4">
    <source>
        <dbReference type="Proteomes" id="UP000247792"/>
    </source>
</evidence>
<reference evidence="3 4" key="1">
    <citation type="submission" date="2018-05" db="EMBL/GenBank/DDBJ databases">
        <title>Genomic Encyclopedia of Type Strains, Phase IV (KMG-IV): sequencing the most valuable type-strain genomes for metagenomic binning, comparative biology and taxonomic classification.</title>
        <authorList>
            <person name="Goeker M."/>
        </authorList>
    </citation>
    <scope>NUCLEOTIDE SEQUENCE [LARGE SCALE GENOMIC DNA]</scope>
    <source>
        <strain evidence="3 4">DSM 19792</strain>
    </source>
</reference>
<dbReference type="OrthoDB" id="9814826at2"/>
<sequence>MTTTTKHHIERLRWEKRRRTLRVINITRLTPHMQRITFQSDELHDFASLAHDDHVKILLPIAGEADSFVTREYTPRYFDTQAGTLVLDFALHQHGPANAWAMQAKAGDTLIVSGPGKSMVVADDFDWYLLMGDATALPAITRRIEQLRAGVHATSIIMLADAADKQACVSAASWQAQWLLREHNSVSDEQALLAAAAAYQFPPGDGYIWIAAEKQAARALRSYMVEQRGQPEAWIKSSSYWTREEE</sequence>
<dbReference type="GO" id="GO:0016491">
    <property type="term" value="F:oxidoreductase activity"/>
    <property type="evidence" value="ECO:0007669"/>
    <property type="project" value="InterPro"/>
</dbReference>
<dbReference type="PROSITE" id="PS51384">
    <property type="entry name" value="FAD_FR"/>
    <property type="match status" value="1"/>
</dbReference>
<proteinExistence type="inferred from homology"/>
<dbReference type="InterPro" id="IPR007037">
    <property type="entry name" value="SIP_rossman_dom"/>
</dbReference>
<feature type="domain" description="FAD-binding FR-type" evidence="2">
    <location>
        <begin position="16"/>
        <end position="122"/>
    </location>
</feature>
<evidence type="ECO:0000256" key="1">
    <source>
        <dbReference type="ARBA" id="ARBA00035644"/>
    </source>
</evidence>
<organism evidence="3 4">
    <name type="scientific">Undibacterium pigrum</name>
    <dbReference type="NCBI Taxonomy" id="401470"/>
    <lineage>
        <taxon>Bacteria</taxon>
        <taxon>Pseudomonadati</taxon>
        <taxon>Pseudomonadota</taxon>
        <taxon>Betaproteobacteria</taxon>
        <taxon>Burkholderiales</taxon>
        <taxon>Oxalobacteraceae</taxon>
        <taxon>Undibacterium</taxon>
    </lineage>
</organism>
<comment type="similarity">
    <text evidence="1">Belongs to the SIP oxidoreductase family.</text>
</comment>
<dbReference type="Pfam" id="PF08021">
    <property type="entry name" value="FAD_binding_9"/>
    <property type="match status" value="1"/>
</dbReference>
<dbReference type="EMBL" id="QJKB01000028">
    <property type="protein sequence ID" value="PXX33731.1"/>
    <property type="molecule type" value="Genomic_DNA"/>
</dbReference>
<dbReference type="RefSeq" id="WP_110258487.1">
    <property type="nucleotide sequence ID" value="NZ_QJKB01000028.1"/>
</dbReference>
<accession>A0A318IVM8</accession>
<dbReference type="Proteomes" id="UP000247792">
    <property type="component" value="Unassembled WGS sequence"/>
</dbReference>
<evidence type="ECO:0000313" key="3">
    <source>
        <dbReference type="EMBL" id="PXX33731.1"/>
    </source>
</evidence>
<dbReference type="AlphaFoldDB" id="A0A318IVM8"/>
<dbReference type="Gene3D" id="2.40.30.10">
    <property type="entry name" value="Translation factors"/>
    <property type="match status" value="1"/>
</dbReference>
<dbReference type="PANTHER" id="PTHR30157:SF0">
    <property type="entry name" value="NADPH-DEPENDENT FERRIC-CHELATE REDUCTASE"/>
    <property type="match status" value="1"/>
</dbReference>
<dbReference type="InterPro" id="IPR039261">
    <property type="entry name" value="FNR_nucleotide-bd"/>
</dbReference>
<dbReference type="InterPro" id="IPR017927">
    <property type="entry name" value="FAD-bd_FR_type"/>
</dbReference>
<dbReference type="InterPro" id="IPR039374">
    <property type="entry name" value="SIP_fam"/>
</dbReference>
<evidence type="ECO:0000259" key="2">
    <source>
        <dbReference type="PROSITE" id="PS51384"/>
    </source>
</evidence>
<dbReference type="CDD" id="cd06193">
    <property type="entry name" value="siderophore_interacting"/>
    <property type="match status" value="1"/>
</dbReference>
<protein>
    <submittedName>
        <fullName evidence="3">NADPH-dependent ferric siderophore reductase</fullName>
    </submittedName>
</protein>
<dbReference type="InterPro" id="IPR013113">
    <property type="entry name" value="SIP_FAD-bd"/>
</dbReference>
<comment type="caution">
    <text evidence="3">The sequence shown here is derived from an EMBL/GenBank/DDBJ whole genome shotgun (WGS) entry which is preliminary data.</text>
</comment>
<gene>
    <name evidence="3" type="ORF">DFR42_1286</name>
</gene>
<dbReference type="PANTHER" id="PTHR30157">
    <property type="entry name" value="FERRIC REDUCTASE, NADPH-DEPENDENT"/>
    <property type="match status" value="1"/>
</dbReference>